<reference evidence="3 4" key="1">
    <citation type="submission" date="2024-06" db="EMBL/GenBank/DDBJ databases">
        <title>A chromosome level genome sequence of Diviner's sage (Salvia divinorum).</title>
        <authorList>
            <person name="Ford S.A."/>
            <person name="Ro D.-K."/>
            <person name="Ness R.W."/>
            <person name="Phillips M.A."/>
        </authorList>
    </citation>
    <scope>NUCLEOTIDE SEQUENCE [LARGE SCALE GENOMIC DNA]</scope>
    <source>
        <strain evidence="3">SAF-2024a</strain>
        <tissue evidence="3">Leaf</tissue>
    </source>
</reference>
<dbReference type="GO" id="GO:0016491">
    <property type="term" value="F:oxidoreductase activity"/>
    <property type="evidence" value="ECO:0007669"/>
    <property type="project" value="UniProtKB-KW"/>
</dbReference>
<dbReference type="Proteomes" id="UP001567538">
    <property type="component" value="Unassembled WGS sequence"/>
</dbReference>
<sequence length="100" mass="10760">MPLARVMGDLVLLPNGNILIINSAGASTTNWTMACYPVLTPLIYRHPVVVLTGHVASLGGANYRVVVSMTGSKILAPPGYYLMFVVYQEVPSLGIWVQIS</sequence>
<dbReference type="EMBL" id="JBEAFC010000009">
    <property type="protein sequence ID" value="KAL1540222.1"/>
    <property type="molecule type" value="Genomic_DNA"/>
</dbReference>
<dbReference type="Gene3D" id="2.60.40.10">
    <property type="entry name" value="Immunoglobulins"/>
    <property type="match status" value="1"/>
</dbReference>
<name>A0ABD1G811_SALDI</name>
<feature type="domain" description="Galactose oxidase-like Early set" evidence="2">
    <location>
        <begin position="59"/>
        <end position="99"/>
    </location>
</feature>
<dbReference type="SUPFAM" id="SSF81296">
    <property type="entry name" value="E set domains"/>
    <property type="match status" value="1"/>
</dbReference>
<organism evidence="3 4">
    <name type="scientific">Salvia divinorum</name>
    <name type="common">Maria pastora</name>
    <name type="synonym">Diviner's sage</name>
    <dbReference type="NCBI Taxonomy" id="28513"/>
    <lineage>
        <taxon>Eukaryota</taxon>
        <taxon>Viridiplantae</taxon>
        <taxon>Streptophyta</taxon>
        <taxon>Embryophyta</taxon>
        <taxon>Tracheophyta</taxon>
        <taxon>Spermatophyta</taxon>
        <taxon>Magnoliopsida</taxon>
        <taxon>eudicotyledons</taxon>
        <taxon>Gunneridae</taxon>
        <taxon>Pentapetalae</taxon>
        <taxon>asterids</taxon>
        <taxon>lamiids</taxon>
        <taxon>Lamiales</taxon>
        <taxon>Lamiaceae</taxon>
        <taxon>Nepetoideae</taxon>
        <taxon>Mentheae</taxon>
        <taxon>Salviinae</taxon>
        <taxon>Salvia</taxon>
        <taxon>Salvia subgen. Calosphace</taxon>
    </lineage>
</organism>
<dbReference type="PROSITE" id="PS51257">
    <property type="entry name" value="PROKAR_LIPOPROTEIN"/>
    <property type="match status" value="1"/>
</dbReference>
<evidence type="ECO:0000259" key="2">
    <source>
        <dbReference type="Pfam" id="PF09118"/>
    </source>
</evidence>
<keyword evidence="4" id="KW-1185">Reference proteome</keyword>
<evidence type="ECO:0000313" key="3">
    <source>
        <dbReference type="EMBL" id="KAL1540222.1"/>
    </source>
</evidence>
<dbReference type="PANTHER" id="PTHR32208">
    <property type="entry name" value="SECRETED PROTEIN-RELATED"/>
    <property type="match status" value="1"/>
</dbReference>
<protein>
    <submittedName>
        <fullName evidence="3">(Methyl)glyoxal oxidase</fullName>
        <ecNumber evidence="3">1.2.3.15</ecNumber>
    </submittedName>
</protein>
<dbReference type="EC" id="1.2.3.15" evidence="3"/>
<evidence type="ECO:0000313" key="4">
    <source>
        <dbReference type="Proteomes" id="UP001567538"/>
    </source>
</evidence>
<dbReference type="AlphaFoldDB" id="A0ABD1G811"/>
<accession>A0ABD1G811</accession>
<gene>
    <name evidence="3" type="ORF">AAHA92_24605</name>
</gene>
<keyword evidence="3" id="KW-0560">Oxidoreductase</keyword>
<dbReference type="Pfam" id="PF07250">
    <property type="entry name" value="Glyoxal_oxid_N"/>
    <property type="match status" value="1"/>
</dbReference>
<dbReference type="Pfam" id="PF09118">
    <property type="entry name" value="GO-like_E_set"/>
    <property type="match status" value="1"/>
</dbReference>
<dbReference type="InterPro" id="IPR009880">
    <property type="entry name" value="Glyoxal_oxidase_N"/>
</dbReference>
<dbReference type="InterPro" id="IPR014756">
    <property type="entry name" value="Ig_E-set"/>
</dbReference>
<dbReference type="InterPro" id="IPR013783">
    <property type="entry name" value="Ig-like_fold"/>
</dbReference>
<proteinExistence type="predicted"/>
<feature type="domain" description="Glyoxal oxidase N-terminal" evidence="1">
    <location>
        <begin position="1"/>
        <end position="46"/>
    </location>
</feature>
<evidence type="ECO:0000259" key="1">
    <source>
        <dbReference type="Pfam" id="PF07250"/>
    </source>
</evidence>
<dbReference type="PANTHER" id="PTHR32208:SF62">
    <property type="entry name" value="OXIDASE, PUTATIVE, EXPRESSED-RELATED"/>
    <property type="match status" value="1"/>
</dbReference>
<dbReference type="InterPro" id="IPR015202">
    <property type="entry name" value="GO-like_E_set"/>
</dbReference>
<comment type="caution">
    <text evidence="3">The sequence shown here is derived from an EMBL/GenBank/DDBJ whole genome shotgun (WGS) entry which is preliminary data.</text>
</comment>